<reference evidence="1 2" key="1">
    <citation type="submission" date="2013-05" db="EMBL/GenBank/DDBJ databases">
        <title>Drechslerella stenobrocha genome reveals carnivorous origination and mechanical trapping mechanism of predatory fungi.</title>
        <authorList>
            <person name="Liu X."/>
            <person name="Zhang W."/>
            <person name="Liu K."/>
        </authorList>
    </citation>
    <scope>NUCLEOTIDE SEQUENCE [LARGE SCALE GENOMIC DNA]</scope>
    <source>
        <strain evidence="1 2">248</strain>
    </source>
</reference>
<dbReference type="OrthoDB" id="5274696at2759"/>
<name>W7I313_9PEZI</name>
<proteinExistence type="predicted"/>
<dbReference type="EMBL" id="KI966417">
    <property type="protein sequence ID" value="EWC46538.1"/>
    <property type="molecule type" value="Genomic_DNA"/>
</dbReference>
<sequence>MATSNNSPTYRVRITLKNTTHWPLTMAGQKTQSGAKWETYLPQVIDERSEGSWSEIMGTITDDAEGFAEYSLCDGDNILDIKISWLSPSADGERKAVFKSAMEGDEQRKYQIKNTSDANPHSNVTFTISKK</sequence>
<dbReference type="Proteomes" id="UP000024837">
    <property type="component" value="Unassembled WGS sequence"/>
</dbReference>
<organism evidence="1 2">
    <name type="scientific">Drechslerella stenobrocha 248</name>
    <dbReference type="NCBI Taxonomy" id="1043628"/>
    <lineage>
        <taxon>Eukaryota</taxon>
        <taxon>Fungi</taxon>
        <taxon>Dikarya</taxon>
        <taxon>Ascomycota</taxon>
        <taxon>Pezizomycotina</taxon>
        <taxon>Orbiliomycetes</taxon>
        <taxon>Orbiliales</taxon>
        <taxon>Orbiliaceae</taxon>
        <taxon>Drechslerella</taxon>
    </lineage>
</organism>
<protein>
    <submittedName>
        <fullName evidence="1">Uncharacterized protein</fullName>
    </submittedName>
</protein>
<evidence type="ECO:0000313" key="1">
    <source>
        <dbReference type="EMBL" id="EWC46538.1"/>
    </source>
</evidence>
<gene>
    <name evidence="1" type="ORF">DRE_04261</name>
</gene>
<dbReference type="HOGENOM" id="CLU_1927529_0_0_1"/>
<keyword evidence="2" id="KW-1185">Reference proteome</keyword>
<dbReference type="AlphaFoldDB" id="W7I313"/>
<evidence type="ECO:0000313" key="2">
    <source>
        <dbReference type="Proteomes" id="UP000024837"/>
    </source>
</evidence>
<accession>W7I313</accession>
<dbReference type="Gene3D" id="2.60.270.50">
    <property type="match status" value="1"/>
</dbReference>